<dbReference type="EMBL" id="AWUE01021126">
    <property type="protein sequence ID" value="OMO63372.1"/>
    <property type="molecule type" value="Genomic_DNA"/>
</dbReference>
<keyword evidence="1" id="KW-1133">Transmembrane helix</keyword>
<accession>A0A1R3GZ52</accession>
<sequence length="34" mass="3731">MAREMRFAAIFDDASSLAFTLVMAAVSCFIAMRS</sequence>
<reference evidence="3" key="1">
    <citation type="submission" date="2013-09" db="EMBL/GenBank/DDBJ databases">
        <title>Corchorus olitorius genome sequencing.</title>
        <authorList>
            <person name="Alam M."/>
            <person name="Haque M.S."/>
            <person name="Islam M.S."/>
            <person name="Emdad E.M."/>
            <person name="Islam M.M."/>
            <person name="Ahmed B."/>
            <person name="Halim A."/>
            <person name="Hossen Q.M.M."/>
            <person name="Hossain M.Z."/>
            <person name="Ahmed R."/>
            <person name="Khan M.M."/>
            <person name="Islam R."/>
            <person name="Rashid M.M."/>
            <person name="Khan S.A."/>
            <person name="Rahman M.S."/>
            <person name="Alam M."/>
            <person name="Yahiya A.S."/>
            <person name="Khan M.S."/>
            <person name="Azam M.S."/>
            <person name="Haque T."/>
            <person name="Lashkar M.Z.H."/>
            <person name="Akhand A.I."/>
            <person name="Morshed G."/>
            <person name="Roy S."/>
            <person name="Uddin K.S."/>
            <person name="Rabeya T."/>
            <person name="Hossain A.S."/>
            <person name="Chowdhury A."/>
            <person name="Snigdha A.R."/>
            <person name="Mortoza M.S."/>
            <person name="Matin S.A."/>
            <person name="Hoque S.M.E."/>
            <person name="Islam M.K."/>
            <person name="Roy D.K."/>
            <person name="Haider R."/>
            <person name="Moosa M.M."/>
            <person name="Elias S.M."/>
            <person name="Hasan A.M."/>
            <person name="Jahan S."/>
            <person name="Shafiuddin M."/>
            <person name="Mahmood N."/>
            <person name="Shommy N.S."/>
        </authorList>
    </citation>
    <scope>NUCLEOTIDE SEQUENCE [LARGE SCALE GENOMIC DNA]</scope>
    <source>
        <strain evidence="3">cv. O-4</strain>
    </source>
</reference>
<keyword evidence="3" id="KW-1185">Reference proteome</keyword>
<evidence type="ECO:0000256" key="1">
    <source>
        <dbReference type="SAM" id="Phobius"/>
    </source>
</evidence>
<keyword evidence="1" id="KW-0472">Membrane</keyword>
<proteinExistence type="predicted"/>
<dbReference type="AlphaFoldDB" id="A0A1R3GZ52"/>
<gene>
    <name evidence="2" type="ORF">COLO4_32511</name>
</gene>
<evidence type="ECO:0000313" key="3">
    <source>
        <dbReference type="Proteomes" id="UP000187203"/>
    </source>
</evidence>
<dbReference type="PROSITE" id="PS51257">
    <property type="entry name" value="PROKAR_LIPOPROTEIN"/>
    <property type="match status" value="1"/>
</dbReference>
<evidence type="ECO:0000313" key="2">
    <source>
        <dbReference type="EMBL" id="OMO63372.1"/>
    </source>
</evidence>
<dbReference type="OrthoDB" id="1662722at2759"/>
<organism evidence="2 3">
    <name type="scientific">Corchorus olitorius</name>
    <dbReference type="NCBI Taxonomy" id="93759"/>
    <lineage>
        <taxon>Eukaryota</taxon>
        <taxon>Viridiplantae</taxon>
        <taxon>Streptophyta</taxon>
        <taxon>Embryophyta</taxon>
        <taxon>Tracheophyta</taxon>
        <taxon>Spermatophyta</taxon>
        <taxon>Magnoliopsida</taxon>
        <taxon>eudicotyledons</taxon>
        <taxon>Gunneridae</taxon>
        <taxon>Pentapetalae</taxon>
        <taxon>rosids</taxon>
        <taxon>malvids</taxon>
        <taxon>Malvales</taxon>
        <taxon>Malvaceae</taxon>
        <taxon>Grewioideae</taxon>
        <taxon>Apeibeae</taxon>
        <taxon>Corchorus</taxon>
    </lineage>
</organism>
<dbReference type="Proteomes" id="UP000187203">
    <property type="component" value="Unassembled WGS sequence"/>
</dbReference>
<comment type="caution">
    <text evidence="2">The sequence shown here is derived from an EMBL/GenBank/DDBJ whole genome shotgun (WGS) entry which is preliminary data.</text>
</comment>
<keyword evidence="1" id="KW-0812">Transmembrane</keyword>
<name>A0A1R3GZ52_9ROSI</name>
<protein>
    <submittedName>
        <fullName evidence="2">Uncharacterized protein</fullName>
    </submittedName>
</protein>
<feature type="transmembrane region" description="Helical" evidence="1">
    <location>
        <begin position="14"/>
        <end position="32"/>
    </location>
</feature>